<gene>
    <name evidence="2" type="ORF">IFM89_001519</name>
</gene>
<organism evidence="2 3">
    <name type="scientific">Coptis chinensis</name>
    <dbReference type="NCBI Taxonomy" id="261450"/>
    <lineage>
        <taxon>Eukaryota</taxon>
        <taxon>Viridiplantae</taxon>
        <taxon>Streptophyta</taxon>
        <taxon>Embryophyta</taxon>
        <taxon>Tracheophyta</taxon>
        <taxon>Spermatophyta</taxon>
        <taxon>Magnoliopsida</taxon>
        <taxon>Ranunculales</taxon>
        <taxon>Ranunculaceae</taxon>
        <taxon>Coptidoideae</taxon>
        <taxon>Coptis</taxon>
    </lineage>
</organism>
<dbReference type="AlphaFoldDB" id="A0A835I2D6"/>
<sequence>AFNAQQKLEIQRLKDENEFLNRVLRTLMHVVQMNIEEELQMKGIQRTFSAPLPLESEL</sequence>
<dbReference type="Proteomes" id="UP000631114">
    <property type="component" value="Unassembled WGS sequence"/>
</dbReference>
<dbReference type="OrthoDB" id="842935at2759"/>
<proteinExistence type="predicted"/>
<evidence type="ECO:0000313" key="2">
    <source>
        <dbReference type="EMBL" id="KAF9607798.1"/>
    </source>
</evidence>
<comment type="caution">
    <text evidence="2">The sequence shown here is derived from an EMBL/GenBank/DDBJ whole genome shotgun (WGS) entry which is preliminary data.</text>
</comment>
<accession>A0A835I2D6</accession>
<evidence type="ECO:0000256" key="1">
    <source>
        <dbReference type="SAM" id="Coils"/>
    </source>
</evidence>
<feature type="non-terminal residue" evidence="2">
    <location>
        <position position="58"/>
    </location>
</feature>
<keyword evidence="3" id="KW-1185">Reference proteome</keyword>
<feature type="coiled-coil region" evidence="1">
    <location>
        <begin position="3"/>
        <end position="30"/>
    </location>
</feature>
<protein>
    <submittedName>
        <fullName evidence="2">Uncharacterized protein</fullName>
    </submittedName>
</protein>
<dbReference type="EMBL" id="JADFTS010000004">
    <property type="protein sequence ID" value="KAF9607798.1"/>
    <property type="molecule type" value="Genomic_DNA"/>
</dbReference>
<name>A0A835I2D6_9MAGN</name>
<reference evidence="2 3" key="1">
    <citation type="submission" date="2020-10" db="EMBL/GenBank/DDBJ databases">
        <title>The Coptis chinensis genome and diversification of protoberbering-type alkaloids.</title>
        <authorList>
            <person name="Wang B."/>
            <person name="Shu S."/>
            <person name="Song C."/>
            <person name="Liu Y."/>
        </authorList>
    </citation>
    <scope>NUCLEOTIDE SEQUENCE [LARGE SCALE GENOMIC DNA]</scope>
    <source>
        <strain evidence="2">HL-2020</strain>
        <tissue evidence="2">Leaf</tissue>
    </source>
</reference>
<evidence type="ECO:0000313" key="3">
    <source>
        <dbReference type="Proteomes" id="UP000631114"/>
    </source>
</evidence>
<keyword evidence="1" id="KW-0175">Coiled coil</keyword>